<dbReference type="PROSITE" id="PS50850">
    <property type="entry name" value="MFS"/>
    <property type="match status" value="1"/>
</dbReference>
<evidence type="ECO:0000256" key="2">
    <source>
        <dbReference type="ARBA" id="ARBA00022448"/>
    </source>
</evidence>
<keyword evidence="9" id="KW-1185">Reference proteome</keyword>
<feature type="transmembrane region" description="Helical" evidence="6">
    <location>
        <begin position="35"/>
        <end position="59"/>
    </location>
</feature>
<keyword evidence="2" id="KW-0813">Transport</keyword>
<name>A0A1Y2E3N5_9PEZI</name>
<feature type="transmembrane region" description="Helical" evidence="6">
    <location>
        <begin position="103"/>
        <end position="120"/>
    </location>
</feature>
<dbReference type="PANTHER" id="PTHR23502:SF51">
    <property type="entry name" value="QUINIDINE RESISTANCE PROTEIN 1-RELATED"/>
    <property type="match status" value="1"/>
</dbReference>
<keyword evidence="5 6" id="KW-0472">Membrane</keyword>
<dbReference type="GeneID" id="63781461"/>
<proteinExistence type="predicted"/>
<dbReference type="EMBL" id="MCFJ01000005">
    <property type="protein sequence ID" value="ORY66170.1"/>
    <property type="molecule type" value="Genomic_DNA"/>
</dbReference>
<evidence type="ECO:0000256" key="5">
    <source>
        <dbReference type="ARBA" id="ARBA00023136"/>
    </source>
</evidence>
<protein>
    <recommendedName>
        <fullName evidence="7">Major facilitator superfamily (MFS) profile domain-containing protein</fullName>
    </recommendedName>
</protein>
<dbReference type="PANTHER" id="PTHR23502">
    <property type="entry name" value="MAJOR FACILITATOR SUPERFAMILY"/>
    <property type="match status" value="1"/>
</dbReference>
<evidence type="ECO:0000256" key="6">
    <source>
        <dbReference type="SAM" id="Phobius"/>
    </source>
</evidence>
<feature type="domain" description="Major facilitator superfamily (MFS) profile" evidence="7">
    <location>
        <begin position="37"/>
        <end position="177"/>
    </location>
</feature>
<comment type="caution">
    <text evidence="8">The sequence shown here is derived from an EMBL/GenBank/DDBJ whole genome shotgun (WGS) entry which is preliminary data.</text>
</comment>
<comment type="subcellular location">
    <subcellularLocation>
        <location evidence="1">Membrane</location>
        <topology evidence="1">Multi-pass membrane protein</topology>
    </subcellularLocation>
</comment>
<evidence type="ECO:0000313" key="9">
    <source>
        <dbReference type="Proteomes" id="UP000193689"/>
    </source>
</evidence>
<dbReference type="InterPro" id="IPR011701">
    <property type="entry name" value="MFS"/>
</dbReference>
<dbReference type="Pfam" id="PF07690">
    <property type="entry name" value="MFS_1"/>
    <property type="match status" value="1"/>
</dbReference>
<evidence type="ECO:0000256" key="1">
    <source>
        <dbReference type="ARBA" id="ARBA00004141"/>
    </source>
</evidence>
<evidence type="ECO:0000313" key="8">
    <source>
        <dbReference type="EMBL" id="ORY66170.1"/>
    </source>
</evidence>
<dbReference type="InterPro" id="IPR020846">
    <property type="entry name" value="MFS_dom"/>
</dbReference>
<dbReference type="AlphaFoldDB" id="A0A1Y2E3N5"/>
<keyword evidence="4 6" id="KW-1133">Transmembrane helix</keyword>
<dbReference type="OrthoDB" id="440553at2759"/>
<dbReference type="SUPFAM" id="SSF103473">
    <property type="entry name" value="MFS general substrate transporter"/>
    <property type="match status" value="1"/>
</dbReference>
<dbReference type="RefSeq" id="XP_040717134.1">
    <property type="nucleotide sequence ID" value="XM_040865249.1"/>
</dbReference>
<dbReference type="STRING" id="1141098.A0A1Y2E3N5"/>
<evidence type="ECO:0000256" key="4">
    <source>
        <dbReference type="ARBA" id="ARBA00022989"/>
    </source>
</evidence>
<reference evidence="8 9" key="1">
    <citation type="submission" date="2016-07" db="EMBL/GenBank/DDBJ databases">
        <title>Pervasive Adenine N6-methylation of Active Genes in Fungi.</title>
        <authorList>
            <consortium name="DOE Joint Genome Institute"/>
            <person name="Mondo S.J."/>
            <person name="Dannebaum R.O."/>
            <person name="Kuo R.C."/>
            <person name="Labutti K."/>
            <person name="Haridas S."/>
            <person name="Kuo A."/>
            <person name="Salamov A."/>
            <person name="Ahrendt S.R."/>
            <person name="Lipzen A."/>
            <person name="Sullivan W."/>
            <person name="Andreopoulos W.B."/>
            <person name="Clum A."/>
            <person name="Lindquist E."/>
            <person name="Daum C."/>
            <person name="Ramamoorthy G.K."/>
            <person name="Gryganskyi A."/>
            <person name="Culley D."/>
            <person name="Magnuson J.K."/>
            <person name="James T.Y."/>
            <person name="O'Malley M.A."/>
            <person name="Stajich J.E."/>
            <person name="Spatafora J.W."/>
            <person name="Visel A."/>
            <person name="Grigoriev I.V."/>
        </authorList>
    </citation>
    <scope>NUCLEOTIDE SEQUENCE [LARGE SCALE GENOMIC DNA]</scope>
    <source>
        <strain evidence="8 9">CBS 129021</strain>
    </source>
</reference>
<organism evidence="8 9">
    <name type="scientific">Pseudomassariella vexata</name>
    <dbReference type="NCBI Taxonomy" id="1141098"/>
    <lineage>
        <taxon>Eukaryota</taxon>
        <taxon>Fungi</taxon>
        <taxon>Dikarya</taxon>
        <taxon>Ascomycota</taxon>
        <taxon>Pezizomycotina</taxon>
        <taxon>Sordariomycetes</taxon>
        <taxon>Xylariomycetidae</taxon>
        <taxon>Amphisphaeriales</taxon>
        <taxon>Pseudomassariaceae</taxon>
        <taxon>Pseudomassariella</taxon>
    </lineage>
</organism>
<dbReference type="GO" id="GO:0005886">
    <property type="term" value="C:plasma membrane"/>
    <property type="evidence" value="ECO:0007669"/>
    <property type="project" value="TreeGrafter"/>
</dbReference>
<evidence type="ECO:0000259" key="7">
    <source>
        <dbReference type="PROSITE" id="PS50850"/>
    </source>
</evidence>
<feature type="transmembrane region" description="Helical" evidence="6">
    <location>
        <begin position="71"/>
        <end position="91"/>
    </location>
</feature>
<dbReference type="InParanoid" id="A0A1Y2E3N5"/>
<sequence>MPRDSEDAEKASSTPEAARCAEEARFSVFTTTEKCLIVVMVSYASWCANTSPFIFLPALKLLAESFSVSVNHINLTVTVYMAVATVAPTLVGDAVDTLGRRPAYIFTLGLFFIANISLAPSEVFRTATWIQIIILIEYGVISDIAPPAERGTFISIISFALEAPGTSASTPVCQTVP</sequence>
<dbReference type="GO" id="GO:0022857">
    <property type="term" value="F:transmembrane transporter activity"/>
    <property type="evidence" value="ECO:0007669"/>
    <property type="project" value="InterPro"/>
</dbReference>
<evidence type="ECO:0000256" key="3">
    <source>
        <dbReference type="ARBA" id="ARBA00022692"/>
    </source>
</evidence>
<dbReference type="InterPro" id="IPR036259">
    <property type="entry name" value="MFS_trans_sf"/>
</dbReference>
<dbReference type="Proteomes" id="UP000193689">
    <property type="component" value="Unassembled WGS sequence"/>
</dbReference>
<keyword evidence="3 6" id="KW-0812">Transmembrane</keyword>
<accession>A0A1Y2E3N5</accession>
<gene>
    <name evidence="8" type="ORF">BCR38DRAFT_523006</name>
</gene>
<dbReference type="Gene3D" id="1.20.1720.10">
    <property type="entry name" value="Multidrug resistance protein D"/>
    <property type="match status" value="1"/>
</dbReference>